<feature type="transmembrane region" description="Helical" evidence="1">
    <location>
        <begin position="57"/>
        <end position="78"/>
    </location>
</feature>
<keyword evidence="1" id="KW-1133">Transmembrane helix</keyword>
<evidence type="ECO:0000313" key="3">
    <source>
        <dbReference type="Proteomes" id="UP001168821"/>
    </source>
</evidence>
<reference evidence="2" key="1">
    <citation type="journal article" date="2023" name="G3 (Bethesda)">
        <title>Whole genome assemblies of Zophobas morio and Tenebrio molitor.</title>
        <authorList>
            <person name="Kaur S."/>
            <person name="Stinson S.A."/>
            <person name="diCenzo G.C."/>
        </authorList>
    </citation>
    <scope>NUCLEOTIDE SEQUENCE</scope>
    <source>
        <strain evidence="2">QUZm001</strain>
    </source>
</reference>
<dbReference type="Proteomes" id="UP001168821">
    <property type="component" value="Unassembled WGS sequence"/>
</dbReference>
<comment type="caution">
    <text evidence="2">The sequence shown here is derived from an EMBL/GenBank/DDBJ whole genome shotgun (WGS) entry which is preliminary data.</text>
</comment>
<dbReference type="EMBL" id="JALNTZ010000006">
    <property type="protein sequence ID" value="KAJ3649420.1"/>
    <property type="molecule type" value="Genomic_DNA"/>
</dbReference>
<evidence type="ECO:0000313" key="2">
    <source>
        <dbReference type="EMBL" id="KAJ3649420.1"/>
    </source>
</evidence>
<keyword evidence="1" id="KW-0472">Membrane</keyword>
<organism evidence="2 3">
    <name type="scientific">Zophobas morio</name>
    <dbReference type="NCBI Taxonomy" id="2755281"/>
    <lineage>
        <taxon>Eukaryota</taxon>
        <taxon>Metazoa</taxon>
        <taxon>Ecdysozoa</taxon>
        <taxon>Arthropoda</taxon>
        <taxon>Hexapoda</taxon>
        <taxon>Insecta</taxon>
        <taxon>Pterygota</taxon>
        <taxon>Neoptera</taxon>
        <taxon>Endopterygota</taxon>
        <taxon>Coleoptera</taxon>
        <taxon>Polyphaga</taxon>
        <taxon>Cucujiformia</taxon>
        <taxon>Tenebrionidae</taxon>
        <taxon>Zophobas</taxon>
    </lineage>
</organism>
<accession>A0AA38I5B2</accession>
<keyword evidence="3" id="KW-1185">Reference proteome</keyword>
<name>A0AA38I5B2_9CUCU</name>
<proteinExistence type="predicted"/>
<dbReference type="AlphaFoldDB" id="A0AA38I5B2"/>
<protein>
    <submittedName>
        <fullName evidence="2">Uncharacterized protein</fullName>
    </submittedName>
</protein>
<evidence type="ECO:0000256" key="1">
    <source>
        <dbReference type="SAM" id="Phobius"/>
    </source>
</evidence>
<keyword evidence="1" id="KW-0812">Transmembrane</keyword>
<gene>
    <name evidence="2" type="ORF">Zmor_021166</name>
</gene>
<sequence length="134" mass="15099">MEGLDNEGHFGLDSVKVPSPQNSAFGDFLDTMCSEINTNDHESVRQDTYDFFSENKWYLHGGIGAFGVSAITFIVMVYRKWRQKKINSENGNFPSVDNQNSQEDKIVVNTEENKQSEGRPQACNTNDTVLLISL</sequence>